<accession>S0KIP4</accession>
<proteinExistence type="predicted"/>
<keyword evidence="2" id="KW-1185">Reference proteome</keyword>
<dbReference type="STRING" id="1121865.OMW_00628"/>
<dbReference type="EMBL" id="ASWJ01000003">
    <property type="protein sequence ID" value="EOW87532.1"/>
    <property type="molecule type" value="Genomic_DNA"/>
</dbReference>
<evidence type="ECO:0008006" key="3">
    <source>
        <dbReference type="Google" id="ProtNLM"/>
    </source>
</evidence>
<evidence type="ECO:0000313" key="2">
    <source>
        <dbReference type="Proteomes" id="UP000014113"/>
    </source>
</evidence>
<dbReference type="InterPro" id="IPR041073">
    <property type="entry name" value="MobL"/>
</dbReference>
<comment type="caution">
    <text evidence="1">The sequence shown here is derived from an EMBL/GenBank/DDBJ whole genome shotgun (WGS) entry which is preliminary data.</text>
</comment>
<protein>
    <recommendedName>
        <fullName evidence="3">Relaxase</fullName>
    </recommendedName>
</protein>
<dbReference type="Proteomes" id="UP000014113">
    <property type="component" value="Unassembled WGS sequence"/>
</dbReference>
<dbReference type="PATRIC" id="fig|1121865.3.peg.619"/>
<dbReference type="InterPro" id="IPR048101">
    <property type="entry name" value="MobP2"/>
</dbReference>
<dbReference type="eggNOG" id="COG2255">
    <property type="taxonomic scope" value="Bacteria"/>
</dbReference>
<sequence>MSKSPGIILSSKFARPKSGVFASYIRYMDRQEAVRNKFYENYSAFKNTQGTMDTYSEELNGLEGYIHYMENPSKTSRLFNEVYDQIPEDEITLLKEQFIVASQNGSVMWQDVFSFDNDWLIEQGYLNPDTHQLNERKIHEAVRLGMKVMFDKEQLSDSGIWLASIHYNTDNIHVHVATVEPEPTREKKKFFDQEKQQWLEEYKGTRSRKTLRAMKSAFSNHLLALKEYRIALDKLSKQIIQELRQMESSMLVTEFEERLLELVAKLPRQKGYRKYGYAEKQGFDFRRELDAVILAYLKNYQQSEYEQYLAIQEYIVQQETKAFGENDERGYKEEILFQRLGNTILKKIEDTSLMEQFQQQKQRVYAVNQLSNQKVFALRREEKVKHMAEALQMIATSAQKVKNKNIEEAYHQYIETERLKVKNDYKREAENIFDRYHLTLGKTAKRLNQKECAYIQQKRLEEDNLYKKYRQLAHKMAFMTNEQSDYQSELKVPLNELHQKISYYRSKHRQMNREQGGDIWQERLALKKSMYQLKRALDNDVQAYQNERAYRQLQYKISQQ</sequence>
<evidence type="ECO:0000313" key="1">
    <source>
        <dbReference type="EMBL" id="EOW87532.1"/>
    </source>
</evidence>
<dbReference type="NCBIfam" id="NF041498">
    <property type="entry name" value="MobP2"/>
    <property type="match status" value="1"/>
</dbReference>
<dbReference type="AlphaFoldDB" id="S0KIP4"/>
<gene>
    <name evidence="1" type="ORF">I568_00576</name>
</gene>
<name>S0KIP4_9ENTE</name>
<dbReference type="OrthoDB" id="3889159at2"/>
<dbReference type="RefSeq" id="WP_016182791.1">
    <property type="nucleotide sequence ID" value="NZ_JXKI01000006.1"/>
</dbReference>
<organism evidence="1 2">
    <name type="scientific">Enterococcus columbae DSM 7374 = ATCC 51263</name>
    <dbReference type="NCBI Taxonomy" id="1121865"/>
    <lineage>
        <taxon>Bacteria</taxon>
        <taxon>Bacillati</taxon>
        <taxon>Bacillota</taxon>
        <taxon>Bacilli</taxon>
        <taxon>Lactobacillales</taxon>
        <taxon>Enterococcaceae</taxon>
        <taxon>Enterococcus</taxon>
    </lineage>
</organism>
<reference evidence="1 2" key="1">
    <citation type="submission" date="2013-03" db="EMBL/GenBank/DDBJ databases">
        <title>The Genome Sequence of Enterococcus columbae ATCC_51263 (PacBio/Illumina hybrid assembly).</title>
        <authorList>
            <consortium name="The Broad Institute Genomics Platform"/>
            <consortium name="The Broad Institute Genome Sequencing Center for Infectious Disease"/>
            <person name="Earl A."/>
            <person name="Russ C."/>
            <person name="Gilmore M."/>
            <person name="Surin D."/>
            <person name="Walker B."/>
            <person name="Young S."/>
            <person name="Zeng Q."/>
            <person name="Gargeya S."/>
            <person name="Fitzgerald M."/>
            <person name="Haas B."/>
            <person name="Abouelleil A."/>
            <person name="Allen A.W."/>
            <person name="Alvarado L."/>
            <person name="Arachchi H.M."/>
            <person name="Berlin A.M."/>
            <person name="Chapman S.B."/>
            <person name="Gainer-Dewar J."/>
            <person name="Goldberg J."/>
            <person name="Griggs A."/>
            <person name="Gujja S."/>
            <person name="Hansen M."/>
            <person name="Howarth C."/>
            <person name="Imamovic A."/>
            <person name="Ireland A."/>
            <person name="Larimer J."/>
            <person name="McCowan C."/>
            <person name="Murphy C."/>
            <person name="Pearson M."/>
            <person name="Poon T.W."/>
            <person name="Priest M."/>
            <person name="Roberts A."/>
            <person name="Saif S."/>
            <person name="Shea T."/>
            <person name="Sisk P."/>
            <person name="Sykes S."/>
            <person name="Wortman J."/>
            <person name="Nusbaum C."/>
            <person name="Birren B."/>
        </authorList>
    </citation>
    <scope>NUCLEOTIDE SEQUENCE [LARGE SCALE GENOMIC DNA]</scope>
    <source>
        <strain evidence="1 2">ATCC 51263</strain>
    </source>
</reference>
<dbReference type="Pfam" id="PF18555">
    <property type="entry name" value="MobL"/>
    <property type="match status" value="1"/>
</dbReference>